<dbReference type="EMBL" id="BMIR01000003">
    <property type="protein sequence ID" value="GGE33070.1"/>
    <property type="molecule type" value="Genomic_DNA"/>
</dbReference>
<evidence type="ECO:0000313" key="3">
    <source>
        <dbReference type="Proteomes" id="UP000628775"/>
    </source>
</evidence>
<dbReference type="Gene3D" id="3.40.50.150">
    <property type="entry name" value="Vaccinia Virus protein VP39"/>
    <property type="match status" value="1"/>
</dbReference>
<dbReference type="InterPro" id="IPR029063">
    <property type="entry name" value="SAM-dependent_MTases_sf"/>
</dbReference>
<dbReference type="Proteomes" id="UP000628775">
    <property type="component" value="Unassembled WGS sequence"/>
</dbReference>
<keyword evidence="3" id="KW-1185">Reference proteome</keyword>
<comment type="caution">
    <text evidence="2">The sequence shown here is derived from an EMBL/GenBank/DDBJ whole genome shotgun (WGS) entry which is preliminary data.</text>
</comment>
<dbReference type="GO" id="GO:0008757">
    <property type="term" value="F:S-adenosylmethionine-dependent methyltransferase activity"/>
    <property type="evidence" value="ECO:0007669"/>
    <property type="project" value="InterPro"/>
</dbReference>
<protein>
    <recommendedName>
        <fullName evidence="1">Methyltransferase type 11 domain-containing protein</fullName>
    </recommendedName>
</protein>
<accession>A0A8J2YD79</accession>
<dbReference type="PANTHER" id="PTHR43861">
    <property type="entry name" value="TRANS-ACONITATE 2-METHYLTRANSFERASE-RELATED"/>
    <property type="match status" value="1"/>
</dbReference>
<sequence>MNPMWYQTVNQLKTLLMNANITYCFDQDTALALQNVPLQPSCIDVMIQWDQLELAHTLFIDEEKTSIIKQAMKGFFTTRLNGIECHIHCLYQSVVATDPDRLQVEQAGEAFYVKSLYSFLNQKQTKSKMRQVIIEHLDKEQHRINEHNRSIWSESAYDAWIQRFGAPEKVADNIHQNPYRFLGSLIEDIGVLSGKKVINLLGSNGLKALSLVALGAEATVVDISEDNARYAREVAASAHLKLNYIVSDVLELPEEQLTGSYDVVVMERGILHYFLYLNPLFAVIRQLLKPGGILVLQEFHPVSVKLITSKGKKHKVTGNYFDHSMKRVPVAFSKHLQSAGQPLEVYEKNWTFGEILTAIAEEELIIKRVEEKPNIKISDSGLPKTFTVIAEKR</sequence>
<gene>
    <name evidence="2" type="ORF">GCM10011391_09640</name>
</gene>
<dbReference type="Pfam" id="PF08241">
    <property type="entry name" value="Methyltransf_11"/>
    <property type="match status" value="1"/>
</dbReference>
<feature type="domain" description="Methyltransferase type 11" evidence="1">
    <location>
        <begin position="204"/>
        <end position="296"/>
    </location>
</feature>
<name>A0A8J2YD79_9BACL</name>
<evidence type="ECO:0000313" key="2">
    <source>
        <dbReference type="EMBL" id="GGE33070.1"/>
    </source>
</evidence>
<dbReference type="CDD" id="cd02440">
    <property type="entry name" value="AdoMet_MTases"/>
    <property type="match status" value="1"/>
</dbReference>
<dbReference type="AlphaFoldDB" id="A0A8J2YD79"/>
<evidence type="ECO:0000259" key="1">
    <source>
        <dbReference type="Pfam" id="PF08241"/>
    </source>
</evidence>
<organism evidence="2 3">
    <name type="scientific">Pullulanibacillus camelliae</name>
    <dbReference type="NCBI Taxonomy" id="1707096"/>
    <lineage>
        <taxon>Bacteria</taxon>
        <taxon>Bacillati</taxon>
        <taxon>Bacillota</taxon>
        <taxon>Bacilli</taxon>
        <taxon>Bacillales</taxon>
        <taxon>Sporolactobacillaceae</taxon>
        <taxon>Pullulanibacillus</taxon>
    </lineage>
</organism>
<reference evidence="2" key="2">
    <citation type="submission" date="2020-09" db="EMBL/GenBank/DDBJ databases">
        <authorList>
            <person name="Sun Q."/>
            <person name="Zhou Y."/>
        </authorList>
    </citation>
    <scope>NUCLEOTIDE SEQUENCE</scope>
    <source>
        <strain evidence="2">CGMCC 1.15371</strain>
    </source>
</reference>
<dbReference type="InterPro" id="IPR013216">
    <property type="entry name" value="Methyltransf_11"/>
</dbReference>
<reference evidence="2" key="1">
    <citation type="journal article" date="2014" name="Int. J. Syst. Evol. Microbiol.">
        <title>Complete genome sequence of Corynebacterium casei LMG S-19264T (=DSM 44701T), isolated from a smear-ripened cheese.</title>
        <authorList>
            <consortium name="US DOE Joint Genome Institute (JGI-PGF)"/>
            <person name="Walter F."/>
            <person name="Albersmeier A."/>
            <person name="Kalinowski J."/>
            <person name="Ruckert C."/>
        </authorList>
    </citation>
    <scope>NUCLEOTIDE SEQUENCE</scope>
    <source>
        <strain evidence="2">CGMCC 1.15371</strain>
    </source>
</reference>
<dbReference type="SUPFAM" id="SSF53335">
    <property type="entry name" value="S-adenosyl-L-methionine-dependent methyltransferases"/>
    <property type="match status" value="1"/>
</dbReference>
<proteinExistence type="predicted"/>